<sequence>MPHRNLVTWNCMISGYVRNYMIVQALRIFDVMPSKNIVSWTALLTGYCKLGRLDEARVLFNKIPEKNVVCWNSMISGCMKKGDITSARLLFDEMPMRNNTSWAIMIQGYLQHKLVPQARALFDRAPVRATAIYNAFLSGYVELGRYKDAEELYAQMAEKNLVSWNTMITCYSRSGRMGSAKLLFEGIPEKDTISWTALIRGYLQNGDIDPAKRLFEQMPVRDVMAWNTMIGGLVQHGMIEDAMHLFDEMPQRDVVSWNTILQAHVRQGDTAKACSFFDRMPCKSETSWNTLISGCRSEEALVMFRQMLREGFSPDQVTFAVVISVCASLVALGWGRMLHLYAWRAGYEHDHTLVMSSLISMYSSCGLLGDANQVFKCVLKHDTISWNAMIAAYAYHGFAAEAFELFEEMIRAGFIPDNVTFLGLLSACAHRGLVDAGCRYFIRMHKDWKLIPRPQHFSCVVDLLGRSGMMNQAHDLVNRMTMVDNDNDDDGHAAAQANNNNAWETLLSACKFHGNLELGQVAAQRVLQAQPLDGGMYIILANIYAAKGMWQDATSIRALMRARGVKKETGCSWIEVNGRMHSFMSNDKSHQSFDQLYQHLDNLSIIMEEGNM</sequence>
<dbReference type="PANTHER" id="PTHR47926:SF452">
    <property type="entry name" value="PENTATRICOPEPTIDE REPEAT-CONTAINING PROTEIN"/>
    <property type="match status" value="1"/>
</dbReference>
<evidence type="ECO:0000256" key="1">
    <source>
        <dbReference type="ARBA" id="ARBA00022737"/>
    </source>
</evidence>
<dbReference type="GeneID" id="120262027"/>
<evidence type="ECO:0000313" key="4">
    <source>
        <dbReference type="RefSeq" id="XP_039125999.1"/>
    </source>
</evidence>
<dbReference type="Pfam" id="PF20431">
    <property type="entry name" value="E_motif"/>
    <property type="match status" value="1"/>
</dbReference>
<dbReference type="InterPro" id="IPR002885">
    <property type="entry name" value="PPR_rpt"/>
</dbReference>
<dbReference type="Pfam" id="PF01535">
    <property type="entry name" value="PPR"/>
    <property type="match status" value="8"/>
</dbReference>
<feature type="repeat" description="PPR" evidence="2">
    <location>
        <begin position="5"/>
        <end position="35"/>
    </location>
</feature>
<dbReference type="SUPFAM" id="SSF81901">
    <property type="entry name" value="HCP-like"/>
    <property type="match status" value="1"/>
</dbReference>
<organism evidence="3 4">
    <name type="scientific">Dioscorea cayennensis subsp. rotundata</name>
    <name type="common">White Guinea yam</name>
    <name type="synonym">Dioscorea rotundata</name>
    <dbReference type="NCBI Taxonomy" id="55577"/>
    <lineage>
        <taxon>Eukaryota</taxon>
        <taxon>Viridiplantae</taxon>
        <taxon>Streptophyta</taxon>
        <taxon>Embryophyta</taxon>
        <taxon>Tracheophyta</taxon>
        <taxon>Spermatophyta</taxon>
        <taxon>Magnoliopsida</taxon>
        <taxon>Liliopsida</taxon>
        <taxon>Dioscoreales</taxon>
        <taxon>Dioscoreaceae</taxon>
        <taxon>Dioscorea</taxon>
    </lineage>
</organism>
<dbReference type="SUPFAM" id="SSF48452">
    <property type="entry name" value="TPR-like"/>
    <property type="match status" value="1"/>
</dbReference>
<dbReference type="GO" id="GO:0048731">
    <property type="term" value="P:system development"/>
    <property type="evidence" value="ECO:0007669"/>
    <property type="project" value="UniProtKB-ARBA"/>
</dbReference>
<reference evidence="4" key="2">
    <citation type="submission" date="2025-08" db="UniProtKB">
        <authorList>
            <consortium name="RefSeq"/>
        </authorList>
    </citation>
    <scope>IDENTIFICATION</scope>
</reference>
<feature type="repeat" description="PPR" evidence="2">
    <location>
        <begin position="36"/>
        <end position="70"/>
    </location>
</feature>
<evidence type="ECO:0000313" key="3">
    <source>
        <dbReference type="Proteomes" id="UP001515500"/>
    </source>
</evidence>
<keyword evidence="3" id="KW-1185">Reference proteome</keyword>
<proteinExistence type="predicted"/>
<dbReference type="GO" id="GO:0009451">
    <property type="term" value="P:RNA modification"/>
    <property type="evidence" value="ECO:0007669"/>
    <property type="project" value="InterPro"/>
</dbReference>
<dbReference type="InterPro" id="IPR046848">
    <property type="entry name" value="E_motif"/>
</dbReference>
<dbReference type="RefSeq" id="XP_039125999.1">
    <property type="nucleotide sequence ID" value="XM_039270065.1"/>
</dbReference>
<dbReference type="Gene3D" id="1.25.40.10">
    <property type="entry name" value="Tetratricopeptide repeat domain"/>
    <property type="match status" value="6"/>
</dbReference>
<dbReference type="Pfam" id="PF13041">
    <property type="entry name" value="PPR_2"/>
    <property type="match status" value="3"/>
</dbReference>
<dbReference type="NCBIfam" id="TIGR00756">
    <property type="entry name" value="PPR"/>
    <property type="match status" value="10"/>
</dbReference>
<dbReference type="InterPro" id="IPR011990">
    <property type="entry name" value="TPR-like_helical_dom_sf"/>
</dbReference>
<dbReference type="GO" id="GO:0003723">
    <property type="term" value="F:RNA binding"/>
    <property type="evidence" value="ECO:0007669"/>
    <property type="project" value="InterPro"/>
</dbReference>
<dbReference type="AlphaFoldDB" id="A0AB40BHA1"/>
<name>A0AB40BHA1_DIOCR</name>
<dbReference type="FunFam" id="1.25.40.10:FF:000090">
    <property type="entry name" value="Pentatricopeptide repeat-containing protein, chloroplastic"/>
    <property type="match status" value="1"/>
</dbReference>
<accession>A0AB40BHA1</accession>
<dbReference type="PANTHER" id="PTHR47926">
    <property type="entry name" value="PENTATRICOPEPTIDE REPEAT-CONTAINING PROTEIN"/>
    <property type="match status" value="1"/>
</dbReference>
<dbReference type="PROSITE" id="PS51375">
    <property type="entry name" value="PPR"/>
    <property type="match status" value="6"/>
</dbReference>
<protein>
    <submittedName>
        <fullName evidence="4">Pentatricopeptide repeat-containing protein At4g02750-like</fullName>
    </submittedName>
</protein>
<dbReference type="InterPro" id="IPR046960">
    <property type="entry name" value="PPR_At4g14850-like_plant"/>
</dbReference>
<dbReference type="Proteomes" id="UP001515500">
    <property type="component" value="Chromosome 1"/>
</dbReference>
<feature type="repeat" description="PPR" evidence="2">
    <location>
        <begin position="222"/>
        <end position="256"/>
    </location>
</feature>
<reference evidence="3" key="1">
    <citation type="submission" date="2025-05" db="UniProtKB">
        <authorList>
            <consortium name="RefSeq"/>
        </authorList>
    </citation>
    <scope>NUCLEOTIDE SEQUENCE [LARGE SCALE GENOMIC DNA]</scope>
</reference>
<evidence type="ECO:0000256" key="2">
    <source>
        <dbReference type="PROSITE-ProRule" id="PRU00708"/>
    </source>
</evidence>
<feature type="repeat" description="PPR" evidence="2">
    <location>
        <begin position="191"/>
        <end position="221"/>
    </location>
</feature>
<gene>
    <name evidence="4" type="primary">LOC120262027</name>
</gene>
<dbReference type="FunFam" id="1.25.40.10:FF:000125">
    <property type="entry name" value="Pentatricopeptide repeat-containing protein"/>
    <property type="match status" value="1"/>
</dbReference>
<feature type="repeat" description="PPR" evidence="2">
    <location>
        <begin position="129"/>
        <end position="163"/>
    </location>
</feature>
<feature type="repeat" description="PPR" evidence="2">
    <location>
        <begin position="382"/>
        <end position="416"/>
    </location>
</feature>
<keyword evidence="1" id="KW-0677">Repeat</keyword>